<sequence>MMSGRNIREPSMPPSMERVKGEKLR</sequence>
<protein>
    <submittedName>
        <fullName evidence="2">Uncharacterized protein</fullName>
    </submittedName>
</protein>
<feature type="region of interest" description="Disordered" evidence="1">
    <location>
        <begin position="1"/>
        <end position="25"/>
    </location>
</feature>
<organism evidence="2">
    <name type="scientific">uncultured Rubrobacteraceae bacterium</name>
    <dbReference type="NCBI Taxonomy" id="349277"/>
    <lineage>
        <taxon>Bacteria</taxon>
        <taxon>Bacillati</taxon>
        <taxon>Actinomycetota</taxon>
        <taxon>Rubrobacteria</taxon>
        <taxon>Rubrobacterales</taxon>
        <taxon>Rubrobacteraceae</taxon>
        <taxon>environmental samples</taxon>
    </lineage>
</organism>
<proteinExistence type="predicted"/>
<evidence type="ECO:0000313" key="2">
    <source>
        <dbReference type="EMBL" id="CAA9497784.1"/>
    </source>
</evidence>
<gene>
    <name evidence="2" type="ORF">AVDCRST_MAG12-2466</name>
</gene>
<dbReference type="AlphaFoldDB" id="A0A6J4SGE4"/>
<name>A0A6J4SGE4_9ACTN</name>
<evidence type="ECO:0000256" key="1">
    <source>
        <dbReference type="SAM" id="MobiDB-lite"/>
    </source>
</evidence>
<reference evidence="2" key="1">
    <citation type="submission" date="2020-02" db="EMBL/GenBank/DDBJ databases">
        <authorList>
            <person name="Meier V. D."/>
        </authorList>
    </citation>
    <scope>NUCLEOTIDE SEQUENCE</scope>
    <source>
        <strain evidence="2">AVDCRST_MAG12</strain>
    </source>
</reference>
<accession>A0A6J4SGE4</accession>
<dbReference type="EMBL" id="CADCVK010000361">
    <property type="protein sequence ID" value="CAA9497784.1"/>
    <property type="molecule type" value="Genomic_DNA"/>
</dbReference>
<feature type="non-terminal residue" evidence="2">
    <location>
        <position position="25"/>
    </location>
</feature>